<accession>A0AAN6DB29</accession>
<evidence type="ECO:0000313" key="1">
    <source>
        <dbReference type="EMBL" id="KAG7816162.1"/>
    </source>
</evidence>
<dbReference type="Proteomes" id="UP001196530">
    <property type="component" value="Unassembled WGS sequence"/>
</dbReference>
<dbReference type="RefSeq" id="XP_043057715.1">
    <property type="nucleotide sequence ID" value="XM_043205903.1"/>
</dbReference>
<reference evidence="1" key="1">
    <citation type="journal article" date="2021" name="G3 (Bethesda)">
        <title>Genomic diversity, chromosomal rearrangements, and interspecies hybridization in the ogataea polymorpha species complex.</title>
        <authorList>
            <person name="Hanson S.J."/>
            <person name="Cinneide E.O."/>
            <person name="Salzberg L.I."/>
            <person name="Wolfe K.H."/>
            <person name="McGowan J."/>
            <person name="Fitzpatrick D.A."/>
            <person name="Matlin K."/>
        </authorList>
    </citation>
    <scope>NUCLEOTIDE SEQUENCE</scope>
    <source>
        <strain evidence="1">61-244</strain>
    </source>
</reference>
<name>A0AAN6DB29_PICAN</name>
<dbReference type="AlphaFoldDB" id="A0AAN6DB29"/>
<evidence type="ECO:0000313" key="2">
    <source>
        <dbReference type="Proteomes" id="UP001196530"/>
    </source>
</evidence>
<gene>
    <name evidence="1" type="ORF">KL928_005128</name>
</gene>
<comment type="caution">
    <text evidence="1">The sequence shown here is derived from an EMBL/GenBank/DDBJ whole genome shotgun (WGS) entry which is preliminary data.</text>
</comment>
<proteinExistence type="predicted"/>
<dbReference type="EMBL" id="JAHLUX010000012">
    <property type="protein sequence ID" value="KAG7816162.1"/>
    <property type="molecule type" value="Genomic_DNA"/>
</dbReference>
<protein>
    <submittedName>
        <fullName evidence="1">Uncharacterized protein</fullName>
    </submittedName>
</protein>
<organism evidence="1 2">
    <name type="scientific">Pichia angusta</name>
    <name type="common">Yeast</name>
    <name type="synonym">Hansenula polymorpha</name>
    <dbReference type="NCBI Taxonomy" id="870730"/>
    <lineage>
        <taxon>Eukaryota</taxon>
        <taxon>Fungi</taxon>
        <taxon>Dikarya</taxon>
        <taxon>Ascomycota</taxon>
        <taxon>Saccharomycotina</taxon>
        <taxon>Pichiomycetes</taxon>
        <taxon>Pichiales</taxon>
        <taxon>Pichiaceae</taxon>
        <taxon>Ogataea</taxon>
    </lineage>
</organism>
<sequence>MSAEIGAANTQTAYEFCHMHRRYGNGNCQADRATIINNVSFLCTVLLSVHGCAENFSPHAASAAGNGAPDLELA</sequence>
<dbReference type="GeneID" id="66129179"/>